<comment type="caution">
    <text evidence="13">The sequence shown here is derived from an EMBL/GenBank/DDBJ whole genome shotgun (WGS) entry which is preliminary data.</text>
</comment>
<accession>A0A2V0PJM9</accession>
<organism evidence="13 14">
    <name type="scientific">Raphidocelis subcapitata</name>
    <dbReference type="NCBI Taxonomy" id="307507"/>
    <lineage>
        <taxon>Eukaryota</taxon>
        <taxon>Viridiplantae</taxon>
        <taxon>Chlorophyta</taxon>
        <taxon>core chlorophytes</taxon>
        <taxon>Chlorophyceae</taxon>
        <taxon>CS clade</taxon>
        <taxon>Sphaeropleales</taxon>
        <taxon>Selenastraceae</taxon>
        <taxon>Raphidocelis</taxon>
    </lineage>
</organism>
<reference evidence="13 14" key="1">
    <citation type="journal article" date="2018" name="Sci. Rep.">
        <title>Raphidocelis subcapitata (=Pseudokirchneriella subcapitata) provides an insight into genome evolution and environmental adaptations in the Sphaeropleales.</title>
        <authorList>
            <person name="Suzuki S."/>
            <person name="Yamaguchi H."/>
            <person name="Nakajima N."/>
            <person name="Kawachi M."/>
        </authorList>
    </citation>
    <scope>NUCLEOTIDE SEQUENCE [LARGE SCALE GENOMIC DNA]</scope>
    <source>
        <strain evidence="13 14">NIES-35</strain>
    </source>
</reference>
<keyword evidence="8" id="KW-0443">Lipid metabolism</keyword>
<dbReference type="AlphaFoldDB" id="A0A2V0PJM9"/>
<evidence type="ECO:0000256" key="6">
    <source>
        <dbReference type="ARBA" id="ARBA00022824"/>
    </source>
</evidence>
<dbReference type="SUPFAM" id="SSF69593">
    <property type="entry name" value="Glycerol-3-phosphate (1)-acyltransferase"/>
    <property type="match status" value="1"/>
</dbReference>
<evidence type="ECO:0000256" key="8">
    <source>
        <dbReference type="ARBA" id="ARBA00023098"/>
    </source>
</evidence>
<evidence type="ECO:0000313" key="14">
    <source>
        <dbReference type="Proteomes" id="UP000247498"/>
    </source>
</evidence>
<dbReference type="PANTHER" id="PTHR12317">
    <property type="entry name" value="DIACYLGLYCEROL O-ACYLTRANSFERASE"/>
    <property type="match status" value="1"/>
</dbReference>
<keyword evidence="5 11" id="KW-0812">Transmembrane</keyword>
<keyword evidence="6 11" id="KW-0256">Endoplasmic reticulum</keyword>
<evidence type="ECO:0000256" key="11">
    <source>
        <dbReference type="RuleBase" id="RU367023"/>
    </source>
</evidence>
<feature type="compositionally biased region" description="Basic and acidic residues" evidence="12">
    <location>
        <begin position="81"/>
        <end position="94"/>
    </location>
</feature>
<dbReference type="GO" id="GO:0019432">
    <property type="term" value="P:triglyceride biosynthetic process"/>
    <property type="evidence" value="ECO:0007669"/>
    <property type="project" value="TreeGrafter"/>
</dbReference>
<comment type="similarity">
    <text evidence="2 11">Belongs to the diacylglycerol acyltransferase family.</text>
</comment>
<feature type="region of interest" description="Disordered" evidence="12">
    <location>
        <begin position="65"/>
        <end position="116"/>
    </location>
</feature>
<evidence type="ECO:0000313" key="13">
    <source>
        <dbReference type="EMBL" id="GBF98193.1"/>
    </source>
</evidence>
<keyword evidence="4 11" id="KW-0808">Transferase</keyword>
<dbReference type="STRING" id="307507.A0A2V0PJM9"/>
<dbReference type="InParanoid" id="A0A2V0PJM9"/>
<keyword evidence="9 11" id="KW-0472">Membrane</keyword>
<keyword evidence="14" id="KW-1185">Reference proteome</keyword>
<dbReference type="Pfam" id="PF03982">
    <property type="entry name" value="DAGAT"/>
    <property type="match status" value="1"/>
</dbReference>
<dbReference type="GO" id="GO:0004144">
    <property type="term" value="F:diacylglycerol O-acyltransferase activity"/>
    <property type="evidence" value="ECO:0007669"/>
    <property type="project" value="UniProtKB-ARBA"/>
</dbReference>
<dbReference type="EC" id="2.3.1.-" evidence="11"/>
<evidence type="ECO:0000256" key="12">
    <source>
        <dbReference type="SAM" id="MobiDB-lite"/>
    </source>
</evidence>
<comment type="subcellular location">
    <subcellularLocation>
        <location evidence="1 11">Endoplasmic reticulum membrane</location>
        <topology evidence="1 11">Multi-pass membrane protein</topology>
    </subcellularLocation>
</comment>
<proteinExistence type="inferred from homology"/>
<feature type="region of interest" description="Disordered" evidence="12">
    <location>
        <begin position="1"/>
        <end position="48"/>
    </location>
</feature>
<dbReference type="EMBL" id="BDRX01000118">
    <property type="protein sequence ID" value="GBF98193.1"/>
    <property type="molecule type" value="Genomic_DNA"/>
</dbReference>
<evidence type="ECO:0000256" key="1">
    <source>
        <dbReference type="ARBA" id="ARBA00004477"/>
    </source>
</evidence>
<gene>
    <name evidence="13" type="ORF">Rsub_10693</name>
</gene>
<evidence type="ECO:0000256" key="3">
    <source>
        <dbReference type="ARBA" id="ARBA00022516"/>
    </source>
</evidence>
<dbReference type="Proteomes" id="UP000247498">
    <property type="component" value="Unassembled WGS sequence"/>
</dbReference>
<keyword evidence="10 13" id="KW-0012">Acyltransferase</keyword>
<feature type="transmembrane region" description="Helical" evidence="11">
    <location>
        <begin position="180"/>
        <end position="200"/>
    </location>
</feature>
<evidence type="ECO:0000256" key="4">
    <source>
        <dbReference type="ARBA" id="ARBA00022679"/>
    </source>
</evidence>
<feature type="transmembrane region" description="Helical" evidence="11">
    <location>
        <begin position="153"/>
        <end position="174"/>
    </location>
</feature>
<keyword evidence="3" id="KW-0444">Lipid biosynthesis</keyword>
<dbReference type="InterPro" id="IPR007130">
    <property type="entry name" value="DAGAT"/>
</dbReference>
<evidence type="ECO:0000256" key="2">
    <source>
        <dbReference type="ARBA" id="ARBA00005420"/>
    </source>
</evidence>
<dbReference type="GO" id="GO:0005789">
    <property type="term" value="C:endoplasmic reticulum membrane"/>
    <property type="evidence" value="ECO:0007669"/>
    <property type="project" value="UniProtKB-SubCell"/>
</dbReference>
<name>A0A2V0PJM9_9CHLO</name>
<evidence type="ECO:0000256" key="5">
    <source>
        <dbReference type="ARBA" id="ARBA00022692"/>
    </source>
</evidence>
<keyword evidence="7 11" id="KW-1133">Transmembrane helix</keyword>
<sequence>MTRLAPAPAGAAPEAACAAGPAGDAAAAAGRRVSDASTASSASEDAAAPRVVAVIKPSPIGAGAAAGGGAGAAAKGGAPDACREDSKAARDQSEAARAASEASSDASDSEGSGGEGREEVVLSGKILDAPCGVRVWCDGLGPSSRQPWWEETLALVSLAIFTCWIHIMLAITIWGFFNKWAALVAAAIWSTVFLPARPLLWTRFLGNPVFMAWRRYFRFSMAYDQKMDLTKHYIYAEVPHSVFPLSQLIATSLGADAWQGHKVYSIAADSVFSIPLWRHVFTWVGARPATARQFKRLLKKGSVGLIPGGIAEMFLSRAPEADVVKLADRKGFVRVAVETGTPLVPIYHFGAWDLCRWVAPRSWQALSRRWRVSMGFVLGRYGLPLPHRVPLFMAVGAPIPVPKIAPSEPGFADAVDAAHAALLASTRDLYNRYRAHYPGYENRELVIV</sequence>
<dbReference type="OrthoDB" id="264532at2759"/>
<evidence type="ECO:0000256" key="7">
    <source>
        <dbReference type="ARBA" id="ARBA00022989"/>
    </source>
</evidence>
<evidence type="ECO:0000256" key="10">
    <source>
        <dbReference type="ARBA" id="ARBA00023315"/>
    </source>
</evidence>
<feature type="compositionally biased region" description="Low complexity" evidence="12">
    <location>
        <begin position="95"/>
        <end position="110"/>
    </location>
</feature>
<evidence type="ECO:0000256" key="9">
    <source>
        <dbReference type="ARBA" id="ARBA00023136"/>
    </source>
</evidence>
<protein>
    <recommendedName>
        <fullName evidence="11">Acyltransferase</fullName>
        <ecNumber evidence="11">2.3.1.-</ecNumber>
    </recommendedName>
</protein>
<dbReference type="PANTHER" id="PTHR12317:SF63">
    <property type="entry name" value="DIACYLGLYCEROL O-ACYLTRANSFERASE 2"/>
    <property type="match status" value="1"/>
</dbReference>